<protein>
    <submittedName>
        <fullName evidence="3">Uncharacterized protein</fullName>
    </submittedName>
</protein>
<proteinExistence type="predicted"/>
<name>A0A1X9WE82_USTVR</name>
<keyword evidence="2" id="KW-1133">Transmembrane helix</keyword>
<keyword evidence="2" id="KW-0812">Transmembrane</keyword>
<evidence type="ECO:0000256" key="2">
    <source>
        <dbReference type="SAM" id="Phobius"/>
    </source>
</evidence>
<feature type="transmembrane region" description="Helical" evidence="2">
    <location>
        <begin position="110"/>
        <end position="131"/>
    </location>
</feature>
<sequence>MLTSAVRLARVATVALALVRRGLSPRTVCAGLPRRQRCVWNVWFNVRWLGAPSSVPVSNAGPVRHGQTPGPPPPPPERRVENAAGWSPCAGAGEDLSLPRRRTSLPTRRVVKPFVVLLFSFSSIFLLFPLFPLPLSPPFPQDKVWLLVPPRDASHVAAT</sequence>
<reference evidence="3" key="1">
    <citation type="submission" date="2017-02" db="EMBL/GenBank/DDBJ databases">
        <title>PCR markers derived from comparative genomics for detection and identification of the rice pathogen Ustilaginoidea virens in plant tissues.</title>
        <authorList>
            <person name="Tang J."/>
            <person name="Zheng L."/>
            <person name="Jia Q."/>
            <person name="Liu H."/>
            <person name="Hsiang T."/>
            <person name="Huang J."/>
        </authorList>
    </citation>
    <scope>NUCLEOTIDE SEQUENCE</scope>
    <source>
        <strain evidence="3">HWD-2</strain>
    </source>
</reference>
<organism evidence="3">
    <name type="scientific">Ustilaginoidea virens</name>
    <name type="common">Rice false smut fungus</name>
    <name type="synonym">Villosiclava virens</name>
    <dbReference type="NCBI Taxonomy" id="1159556"/>
    <lineage>
        <taxon>Eukaryota</taxon>
        <taxon>Fungi</taxon>
        <taxon>Dikarya</taxon>
        <taxon>Ascomycota</taxon>
        <taxon>Pezizomycotina</taxon>
        <taxon>Sordariomycetes</taxon>
        <taxon>Hypocreomycetidae</taxon>
        <taxon>Hypocreales</taxon>
        <taxon>Clavicipitaceae</taxon>
        <taxon>Ustilaginoidea</taxon>
    </lineage>
</organism>
<feature type="region of interest" description="Disordered" evidence="1">
    <location>
        <begin position="59"/>
        <end position="82"/>
    </location>
</feature>
<dbReference type="EMBL" id="KY617820">
    <property type="protein sequence ID" value="ARS01315.1"/>
    <property type="molecule type" value="Genomic_DNA"/>
</dbReference>
<dbReference type="AlphaFoldDB" id="A0A1X9WE82"/>
<keyword evidence="2" id="KW-0472">Membrane</keyword>
<accession>A0A1X9WE82</accession>
<evidence type="ECO:0000313" key="3">
    <source>
        <dbReference type="EMBL" id="ARS01315.1"/>
    </source>
</evidence>
<evidence type="ECO:0000256" key="1">
    <source>
        <dbReference type="SAM" id="MobiDB-lite"/>
    </source>
</evidence>